<dbReference type="Proteomes" id="UP000815325">
    <property type="component" value="Unassembled WGS sequence"/>
</dbReference>
<sequence length="77" mass="8154">MVCATIIPEPLFPLDLPLNQGALQTELNEFLATATEGVGEGHTGQQAVQQAWYLAIASLPCVRNVCEIGFNAGHSST</sequence>
<organism evidence="1 2">
    <name type="scientific">Dunaliella salina</name>
    <name type="common">Green alga</name>
    <name type="synonym">Protococcus salinus</name>
    <dbReference type="NCBI Taxonomy" id="3046"/>
    <lineage>
        <taxon>Eukaryota</taxon>
        <taxon>Viridiplantae</taxon>
        <taxon>Chlorophyta</taxon>
        <taxon>core chlorophytes</taxon>
        <taxon>Chlorophyceae</taxon>
        <taxon>CS clade</taxon>
        <taxon>Chlamydomonadales</taxon>
        <taxon>Dunaliellaceae</taxon>
        <taxon>Dunaliella</taxon>
    </lineage>
</organism>
<feature type="non-terminal residue" evidence="1">
    <location>
        <position position="77"/>
    </location>
</feature>
<evidence type="ECO:0000313" key="1">
    <source>
        <dbReference type="EMBL" id="KAF5825223.1"/>
    </source>
</evidence>
<protein>
    <recommendedName>
        <fullName evidence="3">Encoded protein</fullName>
    </recommendedName>
</protein>
<accession>A0ABQ7FR30</accession>
<comment type="caution">
    <text evidence="1">The sequence shown here is derived from an EMBL/GenBank/DDBJ whole genome shotgun (WGS) entry which is preliminary data.</text>
</comment>
<dbReference type="EMBL" id="MU074700">
    <property type="protein sequence ID" value="KAF5825223.1"/>
    <property type="molecule type" value="Genomic_DNA"/>
</dbReference>
<reference evidence="1" key="1">
    <citation type="submission" date="2017-08" db="EMBL/GenBank/DDBJ databases">
        <authorList>
            <person name="Polle J.E."/>
            <person name="Barry K."/>
            <person name="Cushman J."/>
            <person name="Schmutz J."/>
            <person name="Tran D."/>
            <person name="Hathwaick L.T."/>
            <person name="Yim W.C."/>
            <person name="Jenkins J."/>
            <person name="Mckie-Krisberg Z.M."/>
            <person name="Prochnik S."/>
            <person name="Lindquist E."/>
            <person name="Dockter R.B."/>
            <person name="Adam C."/>
            <person name="Molina H."/>
            <person name="Bunkerborg J."/>
            <person name="Jin E."/>
            <person name="Buchheim M."/>
            <person name="Magnuson J."/>
        </authorList>
    </citation>
    <scope>NUCLEOTIDE SEQUENCE</scope>
    <source>
        <strain evidence="1">CCAP 19/18</strain>
    </source>
</reference>
<gene>
    <name evidence="1" type="ORF">DUNSADRAFT_13443</name>
</gene>
<keyword evidence="2" id="KW-1185">Reference proteome</keyword>
<name>A0ABQ7FR30_DUNSA</name>
<proteinExistence type="predicted"/>
<evidence type="ECO:0000313" key="2">
    <source>
        <dbReference type="Proteomes" id="UP000815325"/>
    </source>
</evidence>
<evidence type="ECO:0008006" key="3">
    <source>
        <dbReference type="Google" id="ProtNLM"/>
    </source>
</evidence>